<gene>
    <name evidence="2" type="ORF">GCM10009021_23490</name>
</gene>
<dbReference type="InterPro" id="IPR032466">
    <property type="entry name" value="Metal_Hydrolase"/>
</dbReference>
<dbReference type="PANTHER" id="PTHR43135:SF3">
    <property type="entry name" value="ALPHA-D-RIBOSE 1-METHYLPHOSPHONATE 5-TRIPHOSPHATE DIPHOSPHATASE"/>
    <property type="match status" value="1"/>
</dbReference>
<dbReference type="Gene3D" id="3.20.20.140">
    <property type="entry name" value="Metal-dependent hydrolases"/>
    <property type="match status" value="1"/>
</dbReference>
<keyword evidence="3" id="KW-1185">Reference proteome</keyword>
<dbReference type="GO" id="GO:0016810">
    <property type="term" value="F:hydrolase activity, acting on carbon-nitrogen (but not peptide) bonds"/>
    <property type="evidence" value="ECO:0007669"/>
    <property type="project" value="InterPro"/>
</dbReference>
<evidence type="ECO:0000259" key="1">
    <source>
        <dbReference type="Pfam" id="PF07969"/>
    </source>
</evidence>
<feature type="domain" description="Amidohydrolase 3" evidence="1">
    <location>
        <begin position="180"/>
        <end position="366"/>
    </location>
</feature>
<dbReference type="SUPFAM" id="SSF51556">
    <property type="entry name" value="Metallo-dependent hydrolases"/>
    <property type="match status" value="1"/>
</dbReference>
<dbReference type="PIRSF" id="PIRSF038971">
    <property type="entry name" value="PhnM"/>
    <property type="match status" value="1"/>
</dbReference>
<dbReference type="EMBL" id="BMOQ01000006">
    <property type="protein sequence ID" value="GGN21468.1"/>
    <property type="molecule type" value="Genomic_DNA"/>
</dbReference>
<dbReference type="InterPro" id="IPR051781">
    <property type="entry name" value="Metallo-dep_Hydrolase"/>
</dbReference>
<dbReference type="NCBIfam" id="NF011990">
    <property type="entry name" value="PRK15446.2-6"/>
    <property type="match status" value="1"/>
</dbReference>
<dbReference type="NCBIfam" id="NF011984">
    <property type="entry name" value="PRK15446.1-5"/>
    <property type="match status" value="1"/>
</dbReference>
<dbReference type="SUPFAM" id="SSF51338">
    <property type="entry name" value="Composite domain of metallo-dependent hydrolases"/>
    <property type="match status" value="1"/>
</dbReference>
<evidence type="ECO:0000313" key="3">
    <source>
        <dbReference type="Proteomes" id="UP000608850"/>
    </source>
</evidence>
<dbReference type="NCBIfam" id="NF011987">
    <property type="entry name" value="PRK15446.2-3"/>
    <property type="match status" value="1"/>
</dbReference>
<evidence type="ECO:0000313" key="2">
    <source>
        <dbReference type="EMBL" id="GGN21468.1"/>
    </source>
</evidence>
<dbReference type="Pfam" id="PF07969">
    <property type="entry name" value="Amidohydro_3"/>
    <property type="match status" value="1"/>
</dbReference>
<dbReference type="InterPro" id="IPR012696">
    <property type="entry name" value="PhnM"/>
</dbReference>
<dbReference type="Gene3D" id="2.30.40.10">
    <property type="entry name" value="Urease, subunit C, domain 1"/>
    <property type="match status" value="1"/>
</dbReference>
<comment type="caution">
    <text evidence="2">The sequence shown here is derived from an EMBL/GenBank/DDBJ whole genome shotgun (WGS) entry which is preliminary data.</text>
</comment>
<dbReference type="AlphaFoldDB" id="A0A830GEY3"/>
<dbReference type="RefSeq" id="WP_188879182.1">
    <property type="nucleotide sequence ID" value="NZ_BMOQ01000006.1"/>
</dbReference>
<organism evidence="2 3">
    <name type="scientific">Halarchaeum nitratireducens</name>
    <dbReference type="NCBI Taxonomy" id="489913"/>
    <lineage>
        <taxon>Archaea</taxon>
        <taxon>Methanobacteriati</taxon>
        <taxon>Methanobacteriota</taxon>
        <taxon>Stenosarchaea group</taxon>
        <taxon>Halobacteria</taxon>
        <taxon>Halobacteriales</taxon>
        <taxon>Halobacteriaceae</taxon>
    </lineage>
</organism>
<dbReference type="OrthoDB" id="8791at2157"/>
<accession>A0A830GEY3</accession>
<dbReference type="PANTHER" id="PTHR43135">
    <property type="entry name" value="ALPHA-D-RIBOSE 1-METHYLPHOSPHONATE 5-TRIPHOSPHATE DIPHOSPHATASE"/>
    <property type="match status" value="1"/>
</dbReference>
<dbReference type="GO" id="GO:0019700">
    <property type="term" value="P:organic phosphonate catabolic process"/>
    <property type="evidence" value="ECO:0007669"/>
    <property type="project" value="InterPro"/>
</dbReference>
<protein>
    <submittedName>
        <fullName evidence="2">Amidohydrolase</fullName>
    </submittedName>
</protein>
<dbReference type="Proteomes" id="UP000608850">
    <property type="component" value="Unassembled WGS sequence"/>
</dbReference>
<reference evidence="2 3" key="1">
    <citation type="journal article" date="2019" name="Int. J. Syst. Evol. Microbiol.">
        <title>The Global Catalogue of Microorganisms (GCM) 10K type strain sequencing project: providing services to taxonomists for standard genome sequencing and annotation.</title>
        <authorList>
            <consortium name="The Broad Institute Genomics Platform"/>
            <consortium name="The Broad Institute Genome Sequencing Center for Infectious Disease"/>
            <person name="Wu L."/>
            <person name="Ma J."/>
        </authorList>
    </citation>
    <scope>NUCLEOTIDE SEQUENCE [LARGE SCALE GENOMIC DNA]</scope>
    <source>
        <strain evidence="2 3">JCM 16331</strain>
    </source>
</reference>
<dbReference type="InterPro" id="IPR013108">
    <property type="entry name" value="Amidohydro_3"/>
</dbReference>
<sequence>MSSTAQTADESVAIVGGRVVTPDSVVDGGVRIEEDRIVEIGTVDTDAEVVIDADGRLVLPGLIDLHGDDIEHHLHPRSGAQMALPMALASADRANVAAGVTTKFHAISFEIDEEANRSPELAADLTDAITGTRELLADHRLHARCEVTQERCVEAVLDVVERGDADLVSVMSHVPGKGQFRDVEAFKEYYENASDHTADEAEEMIEHRTDISMATLRERIDRVVEAAHTADAVTASHDDEDPTEVERLAATGVDISEYPITLETAARAAEVEMTTVMGAPNLVRGESQWGNLATAQAIDAGVVDALVADYHPPSLLAGAFVDTGEPLPTRVNRVTANPANAVGLKDRGRIEPGVRADLIVVDREPTPTVARAIIAGQPVYRAERGER</sequence>
<dbReference type="InterPro" id="IPR011059">
    <property type="entry name" value="Metal-dep_hydrolase_composite"/>
</dbReference>
<proteinExistence type="predicted"/>
<name>A0A830GEY3_9EURY</name>